<dbReference type="Proteomes" id="UP001164539">
    <property type="component" value="Chromosome 14"/>
</dbReference>
<accession>A0ACC1WSX3</accession>
<protein>
    <submittedName>
        <fullName evidence="1">AAA-ATPase</fullName>
    </submittedName>
</protein>
<evidence type="ECO:0000313" key="1">
    <source>
        <dbReference type="EMBL" id="KAJ4701981.1"/>
    </source>
</evidence>
<dbReference type="EMBL" id="CM051407">
    <property type="protein sequence ID" value="KAJ4701981.1"/>
    <property type="molecule type" value="Genomic_DNA"/>
</dbReference>
<proteinExistence type="predicted"/>
<gene>
    <name evidence="1" type="ORF">OWV82_025134</name>
</gene>
<organism evidence="1 2">
    <name type="scientific">Melia azedarach</name>
    <name type="common">Chinaberry tree</name>
    <dbReference type="NCBI Taxonomy" id="155640"/>
    <lineage>
        <taxon>Eukaryota</taxon>
        <taxon>Viridiplantae</taxon>
        <taxon>Streptophyta</taxon>
        <taxon>Embryophyta</taxon>
        <taxon>Tracheophyta</taxon>
        <taxon>Spermatophyta</taxon>
        <taxon>Magnoliopsida</taxon>
        <taxon>eudicotyledons</taxon>
        <taxon>Gunneridae</taxon>
        <taxon>Pentapetalae</taxon>
        <taxon>rosids</taxon>
        <taxon>malvids</taxon>
        <taxon>Sapindales</taxon>
        <taxon>Meliaceae</taxon>
        <taxon>Melia</taxon>
    </lineage>
</organism>
<evidence type="ECO:0000313" key="2">
    <source>
        <dbReference type="Proteomes" id="UP001164539"/>
    </source>
</evidence>
<keyword evidence="2" id="KW-1185">Reference proteome</keyword>
<reference evidence="1 2" key="1">
    <citation type="journal article" date="2023" name="Science">
        <title>Complex scaffold remodeling in plant triterpene biosynthesis.</title>
        <authorList>
            <person name="De La Pena R."/>
            <person name="Hodgson H."/>
            <person name="Liu J.C."/>
            <person name="Stephenson M.J."/>
            <person name="Martin A.C."/>
            <person name="Owen C."/>
            <person name="Harkess A."/>
            <person name="Leebens-Mack J."/>
            <person name="Jimenez L.E."/>
            <person name="Osbourn A."/>
            <person name="Sattely E.S."/>
        </authorList>
    </citation>
    <scope>NUCLEOTIDE SEQUENCE [LARGE SCALE GENOMIC DNA]</scope>
    <source>
        <strain evidence="2">cv. JPN11</strain>
        <tissue evidence="1">Leaf</tissue>
    </source>
</reference>
<sequence>MKFAGENVTLPFYYETAMKVAGALVTSVMVWRTISDTLIPDCVYAFKFCSLVYPVKPPLSLKSLMASIQTTFLMRPIFIWVQSYHHQNTKNQSQSTTERDRHHITVTVDMNQQLVDFYEGVKLTWVLVSSRIQNQKPVSNVKHDNGALSRPELREENKTLKLHTVDYNGTDYWGSIKFEHPATFDTMAMDLEMKKALVDDLDMFMARKEYYTQVGNTWKRGYLLYGPPGTGKSSLVAAMANYLKLLIVTSSRSILVIEDVDNSFEKDEDNGVTLSGLLNFIDGLWSSCGDERILVMKTNHKDRIDPMLLRPGRMDMHLHMSYCTFSGFSSGHLHLTI</sequence>
<name>A0ACC1WSX3_MELAZ</name>
<comment type="caution">
    <text evidence="1">The sequence shown here is derived from an EMBL/GenBank/DDBJ whole genome shotgun (WGS) entry which is preliminary data.</text>
</comment>